<dbReference type="NCBIfam" id="NF037995">
    <property type="entry name" value="TRAP_S1"/>
    <property type="match status" value="1"/>
</dbReference>
<gene>
    <name evidence="6" type="ORF">HND93_23085</name>
</gene>
<proteinExistence type="inferred from homology"/>
<name>A0ABX2TEJ6_9PROT</name>
<reference evidence="6 7" key="1">
    <citation type="submission" date="2020-05" db="EMBL/GenBank/DDBJ databases">
        <title>Azospirillum oleiclasticum sp. nov, a nitrogen-fixing and heavy crude oil-emulsifying bacterium isolated from the crude oil of Yumen Oilfield.</title>
        <authorList>
            <person name="Wu D."/>
            <person name="Cai M."/>
            <person name="Zhang X."/>
        </authorList>
    </citation>
    <scope>NUCLEOTIDE SEQUENCE [LARGE SCALE GENOMIC DNA]</scope>
    <source>
        <strain evidence="6 7">ROY-1-1-2</strain>
    </source>
</reference>
<comment type="caution">
    <text evidence="6">The sequence shown here is derived from an EMBL/GenBank/DDBJ whole genome shotgun (WGS) entry which is preliminary data.</text>
</comment>
<evidence type="ECO:0000256" key="4">
    <source>
        <dbReference type="ARBA" id="ARBA00022729"/>
    </source>
</evidence>
<keyword evidence="4 5" id="KW-0732">Signal</keyword>
<evidence type="ECO:0000313" key="7">
    <source>
        <dbReference type="Proteomes" id="UP000584642"/>
    </source>
</evidence>
<dbReference type="EMBL" id="JABFDB010000019">
    <property type="protein sequence ID" value="NYZ22606.1"/>
    <property type="molecule type" value="Genomic_DNA"/>
</dbReference>
<dbReference type="PIRSF" id="PIRSF006470">
    <property type="entry name" value="DctB"/>
    <property type="match status" value="1"/>
</dbReference>
<sequence length="327" mass="35488">MRTAMLAFALGAALMAAPVAQAADVTLKLGHVTQTSHPFHIGAEMFRDAVAKKSGGKMEISVYPARQLGDDRQLLEGVRLGTIDAAVVSSSTFALFTPVMDALQLPFLIPSYQALSDAFLSPPADKMLASLDALGIKGLGYYEGGFRHFLNSKRPVHKVADMQGLKIRVVPNPLHIAIFRALGANPTPMPYGEVYTALETGALDGSEINVSSVLSERFYEKAKHMTMTGQYFFPAVTIVNKAKFDRLTPEQRKVLTDAARETIRPQVEAAAAQEGDAAKKISAQGVEIIKFDDVATAREKVKALSAEYEAKNPLIKEFAEHVRKNAQ</sequence>
<organism evidence="6 7">
    <name type="scientific">Azospirillum oleiclasticum</name>
    <dbReference type="NCBI Taxonomy" id="2735135"/>
    <lineage>
        <taxon>Bacteria</taxon>
        <taxon>Pseudomonadati</taxon>
        <taxon>Pseudomonadota</taxon>
        <taxon>Alphaproteobacteria</taxon>
        <taxon>Rhodospirillales</taxon>
        <taxon>Azospirillaceae</taxon>
        <taxon>Azospirillum</taxon>
    </lineage>
</organism>
<dbReference type="Gene3D" id="3.40.190.170">
    <property type="entry name" value="Bacterial extracellular solute-binding protein, family 7"/>
    <property type="match status" value="1"/>
</dbReference>
<keyword evidence="3" id="KW-0813">Transport</keyword>
<feature type="signal peptide" evidence="5">
    <location>
        <begin position="1"/>
        <end position="22"/>
    </location>
</feature>
<comment type="subcellular location">
    <subcellularLocation>
        <location evidence="1">Cell envelope</location>
    </subcellularLocation>
</comment>
<dbReference type="NCBIfam" id="TIGR00787">
    <property type="entry name" value="dctP"/>
    <property type="match status" value="1"/>
</dbReference>
<dbReference type="InterPro" id="IPR004682">
    <property type="entry name" value="TRAP_DctP"/>
</dbReference>
<dbReference type="CDD" id="cd13603">
    <property type="entry name" value="PBP2_TRAP_Siap_TeaA_like"/>
    <property type="match status" value="1"/>
</dbReference>
<feature type="chain" id="PRO_5046679196" evidence="5">
    <location>
        <begin position="23"/>
        <end position="327"/>
    </location>
</feature>
<dbReference type="Pfam" id="PF03480">
    <property type="entry name" value="DctP"/>
    <property type="match status" value="1"/>
</dbReference>
<evidence type="ECO:0000256" key="3">
    <source>
        <dbReference type="ARBA" id="ARBA00022448"/>
    </source>
</evidence>
<dbReference type="RefSeq" id="WP_180284369.1">
    <property type="nucleotide sequence ID" value="NZ_JABFDB010000019.1"/>
</dbReference>
<dbReference type="PANTHER" id="PTHR33376:SF4">
    <property type="entry name" value="SIALIC ACID-BINDING PERIPLASMIC PROTEIN SIAP"/>
    <property type="match status" value="1"/>
</dbReference>
<evidence type="ECO:0000256" key="2">
    <source>
        <dbReference type="ARBA" id="ARBA00009023"/>
    </source>
</evidence>
<comment type="similarity">
    <text evidence="2">Belongs to the bacterial solute-binding protein 7 family.</text>
</comment>
<evidence type="ECO:0000256" key="1">
    <source>
        <dbReference type="ARBA" id="ARBA00004196"/>
    </source>
</evidence>
<protein>
    <submittedName>
        <fullName evidence="6">TRAP transporter substrate-binding protein</fullName>
    </submittedName>
</protein>
<evidence type="ECO:0000313" key="6">
    <source>
        <dbReference type="EMBL" id="NYZ22606.1"/>
    </source>
</evidence>
<dbReference type="PANTHER" id="PTHR33376">
    <property type="match status" value="1"/>
</dbReference>
<dbReference type="InterPro" id="IPR018389">
    <property type="entry name" value="DctP_fam"/>
</dbReference>
<dbReference type="InterPro" id="IPR038404">
    <property type="entry name" value="TRAP_DctP_sf"/>
</dbReference>
<accession>A0ABX2TEJ6</accession>
<evidence type="ECO:0000256" key="5">
    <source>
        <dbReference type="SAM" id="SignalP"/>
    </source>
</evidence>
<keyword evidence="7" id="KW-1185">Reference proteome</keyword>
<dbReference type="Proteomes" id="UP000584642">
    <property type="component" value="Unassembled WGS sequence"/>
</dbReference>